<evidence type="ECO:0000256" key="1">
    <source>
        <dbReference type="SAM" id="Phobius"/>
    </source>
</evidence>
<dbReference type="GO" id="GO:0016780">
    <property type="term" value="F:phosphotransferase activity, for other substituted phosphate groups"/>
    <property type="evidence" value="ECO:0007669"/>
    <property type="project" value="InterPro"/>
</dbReference>
<name>A0A933E7R5_UNCTE</name>
<evidence type="ECO:0008006" key="4">
    <source>
        <dbReference type="Google" id="ProtNLM"/>
    </source>
</evidence>
<comment type="caution">
    <text evidence="2">The sequence shown here is derived from an EMBL/GenBank/DDBJ whole genome shotgun (WGS) entry which is preliminary data.</text>
</comment>
<protein>
    <recommendedName>
        <fullName evidence="4">CDP-alcohol phosphatidyltransferase family protein</fullName>
    </recommendedName>
</protein>
<organism evidence="2 3">
    <name type="scientific">Tectimicrobiota bacterium</name>
    <dbReference type="NCBI Taxonomy" id="2528274"/>
    <lineage>
        <taxon>Bacteria</taxon>
        <taxon>Pseudomonadati</taxon>
        <taxon>Nitrospinota/Tectimicrobiota group</taxon>
        <taxon>Candidatus Tectimicrobiota</taxon>
    </lineage>
</organism>
<dbReference type="GO" id="GO:0008654">
    <property type="term" value="P:phospholipid biosynthetic process"/>
    <property type="evidence" value="ECO:0007669"/>
    <property type="project" value="InterPro"/>
</dbReference>
<reference evidence="2" key="1">
    <citation type="submission" date="2020-07" db="EMBL/GenBank/DDBJ databases">
        <title>Huge and variable diversity of episymbiotic CPR bacteria and DPANN archaea in groundwater ecosystems.</title>
        <authorList>
            <person name="He C.Y."/>
            <person name="Keren R."/>
            <person name="Whittaker M."/>
            <person name="Farag I.F."/>
            <person name="Doudna J."/>
            <person name="Cate J.H.D."/>
            <person name="Banfield J.F."/>
        </authorList>
    </citation>
    <scope>NUCLEOTIDE SEQUENCE</scope>
    <source>
        <strain evidence="2">NC_groundwater_1370_Ag_S-0.2um_69_93</strain>
    </source>
</reference>
<dbReference type="Pfam" id="PF01066">
    <property type="entry name" value="CDP-OH_P_transf"/>
    <property type="match status" value="1"/>
</dbReference>
<feature type="non-terminal residue" evidence="2">
    <location>
        <position position="1"/>
    </location>
</feature>
<gene>
    <name evidence="2" type="ORF">HY618_04535</name>
</gene>
<feature type="transmembrane region" description="Helical" evidence="1">
    <location>
        <begin position="153"/>
        <end position="171"/>
    </location>
</feature>
<accession>A0A933E7R5</accession>
<feature type="transmembrane region" description="Helical" evidence="1">
    <location>
        <begin position="129"/>
        <end position="147"/>
    </location>
</feature>
<proteinExistence type="predicted"/>
<dbReference type="GO" id="GO:0016020">
    <property type="term" value="C:membrane"/>
    <property type="evidence" value="ECO:0007669"/>
    <property type="project" value="InterPro"/>
</dbReference>
<keyword evidence="1" id="KW-1133">Transmembrane helix</keyword>
<dbReference type="InterPro" id="IPR043130">
    <property type="entry name" value="CDP-OH_PTrfase_TM_dom"/>
</dbReference>
<dbReference type="Gene3D" id="1.20.120.1760">
    <property type="match status" value="1"/>
</dbReference>
<keyword evidence="1" id="KW-0812">Transmembrane</keyword>
<evidence type="ECO:0000313" key="2">
    <source>
        <dbReference type="EMBL" id="MBI4251707.1"/>
    </source>
</evidence>
<evidence type="ECO:0000313" key="3">
    <source>
        <dbReference type="Proteomes" id="UP000752292"/>
    </source>
</evidence>
<dbReference type="Proteomes" id="UP000752292">
    <property type="component" value="Unassembled WGS sequence"/>
</dbReference>
<dbReference type="AlphaFoldDB" id="A0A933E7R5"/>
<dbReference type="EMBL" id="JACQRX010000199">
    <property type="protein sequence ID" value="MBI4251707.1"/>
    <property type="molecule type" value="Genomic_DNA"/>
</dbReference>
<sequence>IMASRASLYAARCLTLARLAGVPVFAAWLLAARPEGPGAGAALFLCYLLFPLSDLADGPLARWAGGARPLWGRLDALADIAFNTAALSTAAWTGWVGPWAPASVAILGARFLWRGTEAGRDPMGKAAGVLFYLLTGAVAAGAAFAAGGGGWRWWVARAGDAVALYALIVLLRGMTRGSRGGPRTPSGGR</sequence>
<dbReference type="InterPro" id="IPR000462">
    <property type="entry name" value="CDP-OH_P_trans"/>
</dbReference>
<keyword evidence="1" id="KW-0472">Membrane</keyword>